<dbReference type="GO" id="GO:0005096">
    <property type="term" value="F:GTPase activator activity"/>
    <property type="evidence" value="ECO:0007669"/>
    <property type="project" value="UniProtKB-KW"/>
</dbReference>
<keyword evidence="8" id="KW-1185">Reference proteome</keyword>
<dbReference type="PANTHER" id="PTHR45933">
    <property type="entry name" value="PROTEIN C2-DOMAIN ABA-RELATED 4"/>
    <property type="match status" value="1"/>
</dbReference>
<accession>A0A2Z7B2S2</accession>
<name>A0A2Z7B2S2_9LAMI</name>
<dbReference type="PANTHER" id="PTHR45933:SF11">
    <property type="entry name" value="PROTEIN C2-DOMAIN ABA-RELATED 1"/>
    <property type="match status" value="1"/>
</dbReference>
<keyword evidence="3" id="KW-0479">Metal-binding</keyword>
<evidence type="ECO:0000313" key="8">
    <source>
        <dbReference type="Proteomes" id="UP000250235"/>
    </source>
</evidence>
<keyword evidence="6" id="KW-0472">Membrane</keyword>
<evidence type="ECO:0000256" key="1">
    <source>
        <dbReference type="ARBA" id="ARBA00004370"/>
    </source>
</evidence>
<organism evidence="7 8">
    <name type="scientific">Dorcoceras hygrometricum</name>
    <dbReference type="NCBI Taxonomy" id="472368"/>
    <lineage>
        <taxon>Eukaryota</taxon>
        <taxon>Viridiplantae</taxon>
        <taxon>Streptophyta</taxon>
        <taxon>Embryophyta</taxon>
        <taxon>Tracheophyta</taxon>
        <taxon>Spermatophyta</taxon>
        <taxon>Magnoliopsida</taxon>
        <taxon>eudicotyledons</taxon>
        <taxon>Gunneridae</taxon>
        <taxon>Pentapetalae</taxon>
        <taxon>asterids</taxon>
        <taxon>lamiids</taxon>
        <taxon>Lamiales</taxon>
        <taxon>Gesneriaceae</taxon>
        <taxon>Didymocarpoideae</taxon>
        <taxon>Trichosporeae</taxon>
        <taxon>Loxocarpinae</taxon>
        <taxon>Dorcoceras</taxon>
    </lineage>
</organism>
<evidence type="ECO:0000256" key="2">
    <source>
        <dbReference type="ARBA" id="ARBA00022468"/>
    </source>
</evidence>
<dbReference type="GO" id="GO:0008289">
    <property type="term" value="F:lipid binding"/>
    <property type="evidence" value="ECO:0007669"/>
    <property type="project" value="UniProtKB-KW"/>
</dbReference>
<comment type="subcellular location">
    <subcellularLocation>
        <location evidence="1">Membrane</location>
    </subcellularLocation>
</comment>
<sequence length="94" mass="10945">MSQQVYDKDTFTLDDKMGDAEFDIRTFVEVSKLEYLENVIEGTVIATMKPDRENCLAEESYIAWENGQVVQHMFLRLRNVECGEIELKLHWIAG</sequence>
<dbReference type="Proteomes" id="UP000250235">
    <property type="component" value="Unassembled WGS sequence"/>
</dbReference>
<evidence type="ECO:0000256" key="3">
    <source>
        <dbReference type="ARBA" id="ARBA00022723"/>
    </source>
</evidence>
<keyword evidence="4" id="KW-0106">Calcium</keyword>
<dbReference type="GO" id="GO:0046872">
    <property type="term" value="F:metal ion binding"/>
    <property type="evidence" value="ECO:0007669"/>
    <property type="project" value="UniProtKB-KW"/>
</dbReference>
<evidence type="ECO:0000313" key="7">
    <source>
        <dbReference type="EMBL" id="KZV27986.1"/>
    </source>
</evidence>
<evidence type="ECO:0000256" key="5">
    <source>
        <dbReference type="ARBA" id="ARBA00023121"/>
    </source>
</evidence>
<evidence type="ECO:0000256" key="4">
    <source>
        <dbReference type="ARBA" id="ARBA00022837"/>
    </source>
</evidence>
<dbReference type="GO" id="GO:0016020">
    <property type="term" value="C:membrane"/>
    <property type="evidence" value="ECO:0007669"/>
    <property type="project" value="UniProtKB-SubCell"/>
</dbReference>
<dbReference type="OrthoDB" id="73919at2759"/>
<dbReference type="EMBL" id="KV010210">
    <property type="protein sequence ID" value="KZV27986.1"/>
    <property type="molecule type" value="Genomic_DNA"/>
</dbReference>
<proteinExistence type="predicted"/>
<dbReference type="InterPro" id="IPR044562">
    <property type="entry name" value="CAR1-11"/>
</dbReference>
<protein>
    <submittedName>
        <fullName evidence="7">Uncharacterized protein</fullName>
    </submittedName>
</protein>
<reference evidence="7 8" key="1">
    <citation type="journal article" date="2015" name="Proc. Natl. Acad. Sci. U.S.A.">
        <title>The resurrection genome of Boea hygrometrica: A blueprint for survival of dehydration.</title>
        <authorList>
            <person name="Xiao L."/>
            <person name="Yang G."/>
            <person name="Zhang L."/>
            <person name="Yang X."/>
            <person name="Zhao S."/>
            <person name="Ji Z."/>
            <person name="Zhou Q."/>
            <person name="Hu M."/>
            <person name="Wang Y."/>
            <person name="Chen M."/>
            <person name="Xu Y."/>
            <person name="Jin H."/>
            <person name="Xiao X."/>
            <person name="Hu G."/>
            <person name="Bao F."/>
            <person name="Hu Y."/>
            <person name="Wan P."/>
            <person name="Li L."/>
            <person name="Deng X."/>
            <person name="Kuang T."/>
            <person name="Xiang C."/>
            <person name="Zhu J.K."/>
            <person name="Oliver M.J."/>
            <person name="He Y."/>
        </authorList>
    </citation>
    <scope>NUCLEOTIDE SEQUENCE [LARGE SCALE GENOMIC DNA]</scope>
    <source>
        <strain evidence="8">cv. XS01</strain>
    </source>
</reference>
<gene>
    <name evidence="7" type="ORF">F511_25863</name>
</gene>
<evidence type="ECO:0000256" key="6">
    <source>
        <dbReference type="ARBA" id="ARBA00023136"/>
    </source>
</evidence>
<keyword evidence="2" id="KW-0343">GTPase activation</keyword>
<keyword evidence="5" id="KW-0446">Lipid-binding</keyword>
<dbReference type="AlphaFoldDB" id="A0A2Z7B2S2"/>